<comment type="caution">
    <text evidence="2">The sequence shown here is derived from an EMBL/GenBank/DDBJ whole genome shotgun (WGS) entry which is preliminary data.</text>
</comment>
<dbReference type="EMBL" id="WHNW01000001">
    <property type="protein sequence ID" value="MPV85414.1"/>
    <property type="molecule type" value="Genomic_DNA"/>
</dbReference>
<dbReference type="RefSeq" id="WP_152808622.1">
    <property type="nucleotide sequence ID" value="NZ_WHNW01000001.1"/>
</dbReference>
<dbReference type="InParanoid" id="A0A6N7ERB8"/>
<gene>
    <name evidence="2" type="ORF">GCU85_01525</name>
</gene>
<proteinExistence type="predicted"/>
<evidence type="ECO:0000256" key="1">
    <source>
        <dbReference type="SAM" id="Phobius"/>
    </source>
</evidence>
<keyword evidence="1" id="KW-0472">Membrane</keyword>
<keyword evidence="1" id="KW-1133">Transmembrane helix</keyword>
<keyword evidence="1" id="KW-0812">Transmembrane</keyword>
<sequence>MKNFITLLLVNLFYLIGLTVPDIFYAFRFISPKQYDAFPYVEYFVIANLILSFITYKILIKHFP</sequence>
<keyword evidence="3" id="KW-1185">Reference proteome</keyword>
<evidence type="ECO:0000313" key="2">
    <source>
        <dbReference type="EMBL" id="MPV85414.1"/>
    </source>
</evidence>
<dbReference type="AlphaFoldDB" id="A0A6N7ERB8"/>
<feature type="transmembrane region" description="Helical" evidence="1">
    <location>
        <begin position="7"/>
        <end position="28"/>
    </location>
</feature>
<accession>A0A6N7ERB8</accession>
<evidence type="ECO:0000313" key="3">
    <source>
        <dbReference type="Proteomes" id="UP000471298"/>
    </source>
</evidence>
<reference evidence="2 3" key="1">
    <citation type="submission" date="2019-10" db="EMBL/GenBank/DDBJ databases">
        <title>Cardiobacteriales fam. a chemoheterotrophic member of the order Cardiobacteriales, and proposal of Cardiobacteriales fam. nov.</title>
        <authorList>
            <person name="Wang C."/>
        </authorList>
    </citation>
    <scope>NUCLEOTIDE SEQUENCE [LARGE SCALE GENOMIC DNA]</scope>
    <source>
        <strain evidence="2 3">ML27</strain>
    </source>
</reference>
<organism evidence="2 3">
    <name type="scientific">Ostreibacterium oceani</name>
    <dbReference type="NCBI Taxonomy" id="2654998"/>
    <lineage>
        <taxon>Bacteria</taxon>
        <taxon>Pseudomonadati</taxon>
        <taxon>Pseudomonadota</taxon>
        <taxon>Gammaproteobacteria</taxon>
        <taxon>Cardiobacteriales</taxon>
        <taxon>Ostreibacteriaceae</taxon>
        <taxon>Ostreibacterium</taxon>
    </lineage>
</organism>
<name>A0A6N7ERB8_9GAMM</name>
<protein>
    <submittedName>
        <fullName evidence="2">Uncharacterized protein</fullName>
    </submittedName>
</protein>
<feature type="transmembrane region" description="Helical" evidence="1">
    <location>
        <begin position="40"/>
        <end position="59"/>
    </location>
</feature>
<dbReference type="Proteomes" id="UP000471298">
    <property type="component" value="Unassembled WGS sequence"/>
</dbReference>